<keyword evidence="4" id="KW-1185">Reference proteome</keyword>
<keyword evidence="2" id="KW-0472">Membrane</keyword>
<protein>
    <submittedName>
        <fullName evidence="3">Uncharacterized protein</fullName>
    </submittedName>
</protein>
<gene>
    <name evidence="3" type="ORF">DESPIGER_1449</name>
</gene>
<evidence type="ECO:0000313" key="4">
    <source>
        <dbReference type="Proteomes" id="UP000186323"/>
    </source>
</evidence>
<feature type="region of interest" description="Disordered" evidence="1">
    <location>
        <begin position="591"/>
        <end position="610"/>
    </location>
</feature>
<dbReference type="EMBL" id="LT630450">
    <property type="protein sequence ID" value="SFV73294.1"/>
    <property type="molecule type" value="Genomic_DNA"/>
</dbReference>
<keyword evidence="2" id="KW-0812">Transmembrane</keyword>
<dbReference type="Proteomes" id="UP000186323">
    <property type="component" value="Chromosome I"/>
</dbReference>
<proteinExistence type="predicted"/>
<dbReference type="AlphaFoldDB" id="A0A1K1LIH4"/>
<sequence>MKAAAALFMLVILMLLLQLDLTAFQTVEVLAPGRGWLAFVALLALEAVAVLWLGLSWFARKPRLVLRDDPSEAERRDFARELERRLKKNPHVRAAGIRATDGNFLEKALDVLDARAGEEIRSNAKRVFLGTALSRNGRLDALIVFISLARMVWRVSGIYNQRPSPAELWSVYSAVSSATFISFSIEALDIPRTITESMNELLPAVTPALAASSVPLMGPMMQQCTSAVIDGAANCLLAIRAGVVTRSAFRFAALGREEARQQACVREAGTMLAEISRETVGAIVDGFRRQLADLPASVGQKISETVGTMTGSALEKTRDAARSVARGGSAVADAVSSGAGAVIGAGQAVAGAVSNGAGVMADAVGSGAHAVIHAVGDCAATAEQAVLRGGSAVMESVGSGAGAVAGMVSSGTSAVIGAVSDGAAAAGQAAARGGNAVAGAVSSGAGAVIGAGQAVAGAVSHGAGAVADALGSGTSAVLGAVRGILPGNRRREATADERFVLHLALVWSQGRPGWQRRRQLARLCDAEGVGAGLRTLVDRHPDLDLLEPQLSFWRGRVEEVLACSRALGLERGTAAVAWLAELDHRLGLGGSLQGGHEAPATGWKRLRKRP</sequence>
<organism evidence="3 4">
    <name type="scientific">Desulfovibrio piger</name>
    <dbReference type="NCBI Taxonomy" id="901"/>
    <lineage>
        <taxon>Bacteria</taxon>
        <taxon>Pseudomonadati</taxon>
        <taxon>Thermodesulfobacteriota</taxon>
        <taxon>Desulfovibrionia</taxon>
        <taxon>Desulfovibrionales</taxon>
        <taxon>Desulfovibrionaceae</taxon>
        <taxon>Desulfovibrio</taxon>
    </lineage>
</organism>
<name>A0A1K1LIH4_9BACT</name>
<evidence type="ECO:0000313" key="3">
    <source>
        <dbReference type="EMBL" id="SFV73294.1"/>
    </source>
</evidence>
<dbReference type="KEGG" id="dpg:DESPIGER_1449"/>
<keyword evidence="2" id="KW-1133">Transmembrane helix</keyword>
<reference evidence="4" key="1">
    <citation type="submission" date="2016-10" db="EMBL/GenBank/DDBJ databases">
        <authorList>
            <person name="Wegmann U."/>
        </authorList>
    </citation>
    <scope>NUCLEOTIDE SEQUENCE [LARGE SCALE GENOMIC DNA]</scope>
</reference>
<evidence type="ECO:0000256" key="2">
    <source>
        <dbReference type="SAM" id="Phobius"/>
    </source>
</evidence>
<evidence type="ECO:0000256" key="1">
    <source>
        <dbReference type="SAM" id="MobiDB-lite"/>
    </source>
</evidence>
<feature type="transmembrane region" description="Helical" evidence="2">
    <location>
        <begin position="35"/>
        <end position="58"/>
    </location>
</feature>
<accession>A0A1K1LIH4</accession>